<reference evidence="3" key="1">
    <citation type="journal article" date="2019" name="Int. J. Syst. Evol. Microbiol.">
        <title>The Global Catalogue of Microorganisms (GCM) 10K type strain sequencing project: providing services to taxonomists for standard genome sequencing and annotation.</title>
        <authorList>
            <consortium name="The Broad Institute Genomics Platform"/>
            <consortium name="The Broad Institute Genome Sequencing Center for Infectious Disease"/>
            <person name="Wu L."/>
            <person name="Ma J."/>
        </authorList>
    </citation>
    <scope>NUCLEOTIDE SEQUENCE [LARGE SCALE GENOMIC DNA]</scope>
    <source>
        <strain evidence="3">CGMCC 1.7003</strain>
    </source>
</reference>
<accession>A0ABQ3L0W5</accession>
<dbReference type="Pfam" id="PF16357">
    <property type="entry name" value="PepSY_TM_like_2"/>
    <property type="match status" value="1"/>
</dbReference>
<proteinExistence type="predicted"/>
<dbReference type="InterPro" id="IPR032307">
    <property type="entry name" value="PepSY_TM-like_2"/>
</dbReference>
<keyword evidence="1" id="KW-0812">Transmembrane</keyword>
<feature type="transmembrane region" description="Helical" evidence="1">
    <location>
        <begin position="187"/>
        <end position="206"/>
    </location>
</feature>
<protein>
    <recommendedName>
        <fullName evidence="4">Peptidase</fullName>
    </recommendedName>
</protein>
<gene>
    <name evidence="2" type="ORF">GCM10010919_25300</name>
</gene>
<keyword evidence="1" id="KW-0472">Membrane</keyword>
<sequence length="209" mass="23089">MKYKSNATKKRTAAIGRFMRALHTYSAMWVLILLVFFSVTGITLNHPTWQSKLGAQQSLTVLTLPDAFQAWPAAAEQADYAAALASWLQQQGVKAVSWQPRFEDDEQTLELSFKRPAGYAVALVDFSSVEIELEQQFSGYLALANDLHKGRDAGLLWKWLIDITAIACLVFAITGFYLLLKMPSKKSVGNALAVSGGMMAILAYLISLH</sequence>
<name>A0ABQ3L0W5_9ALTE</name>
<feature type="transmembrane region" description="Helical" evidence="1">
    <location>
        <begin position="21"/>
        <end position="44"/>
    </location>
</feature>
<keyword evidence="3" id="KW-1185">Reference proteome</keyword>
<evidence type="ECO:0008006" key="4">
    <source>
        <dbReference type="Google" id="ProtNLM"/>
    </source>
</evidence>
<dbReference type="PANTHER" id="PTHR40115:SF1">
    <property type="entry name" value="INNER MEMBRANE PROTEIN WITH PEPSY TM HELIX"/>
    <property type="match status" value="1"/>
</dbReference>
<evidence type="ECO:0000313" key="3">
    <source>
        <dbReference type="Proteomes" id="UP000659697"/>
    </source>
</evidence>
<keyword evidence="1" id="KW-1133">Transmembrane helix</keyword>
<dbReference type="RefSeq" id="WP_189433383.1">
    <property type="nucleotide sequence ID" value="NZ_BNAO01000006.1"/>
</dbReference>
<organism evidence="2 3">
    <name type="scientific">Alishewanella longhuensis</name>
    <dbReference type="NCBI Taxonomy" id="1091037"/>
    <lineage>
        <taxon>Bacteria</taxon>
        <taxon>Pseudomonadati</taxon>
        <taxon>Pseudomonadota</taxon>
        <taxon>Gammaproteobacteria</taxon>
        <taxon>Alteromonadales</taxon>
        <taxon>Alteromonadaceae</taxon>
        <taxon>Alishewanella</taxon>
    </lineage>
</organism>
<dbReference type="PANTHER" id="PTHR40115">
    <property type="entry name" value="INNER MEMBRANE PROTEIN WITH PEPSY TM HELIX"/>
    <property type="match status" value="1"/>
</dbReference>
<evidence type="ECO:0000313" key="2">
    <source>
        <dbReference type="EMBL" id="GHG72755.1"/>
    </source>
</evidence>
<comment type="caution">
    <text evidence="2">The sequence shown here is derived from an EMBL/GenBank/DDBJ whole genome shotgun (WGS) entry which is preliminary data.</text>
</comment>
<dbReference type="Proteomes" id="UP000659697">
    <property type="component" value="Unassembled WGS sequence"/>
</dbReference>
<dbReference type="EMBL" id="BNAO01000006">
    <property type="protein sequence ID" value="GHG72755.1"/>
    <property type="molecule type" value="Genomic_DNA"/>
</dbReference>
<feature type="transmembrane region" description="Helical" evidence="1">
    <location>
        <begin position="159"/>
        <end position="180"/>
    </location>
</feature>
<evidence type="ECO:0000256" key="1">
    <source>
        <dbReference type="SAM" id="Phobius"/>
    </source>
</evidence>